<keyword evidence="5" id="KW-1185">Reference proteome</keyword>
<evidence type="ECO:0000313" key="4">
    <source>
        <dbReference type="EMBL" id="MCU7555715.1"/>
    </source>
</evidence>
<comment type="caution">
    <text evidence="4">The sequence shown here is derived from an EMBL/GenBank/DDBJ whole genome shotgun (WGS) entry which is preliminary data.</text>
</comment>
<dbReference type="PANTHER" id="PTHR43080:SF2">
    <property type="entry name" value="CBS DOMAIN-CONTAINING PROTEIN"/>
    <property type="match status" value="1"/>
</dbReference>
<proteinExistence type="predicted"/>
<dbReference type="SMART" id="SM00116">
    <property type="entry name" value="CBS"/>
    <property type="match status" value="2"/>
</dbReference>
<protein>
    <submittedName>
        <fullName evidence="4">CBS domain-containing protein</fullName>
    </submittedName>
</protein>
<feature type="domain" description="CBS" evidence="3">
    <location>
        <begin position="8"/>
        <end position="65"/>
    </location>
</feature>
<dbReference type="InterPro" id="IPR046342">
    <property type="entry name" value="CBS_dom_sf"/>
</dbReference>
<organism evidence="4 5">
    <name type="scientific">Alteromonas salexigens</name>
    <dbReference type="NCBI Taxonomy" id="2982530"/>
    <lineage>
        <taxon>Bacteria</taxon>
        <taxon>Pseudomonadati</taxon>
        <taxon>Pseudomonadota</taxon>
        <taxon>Gammaproteobacteria</taxon>
        <taxon>Alteromonadales</taxon>
        <taxon>Alteromonadaceae</taxon>
        <taxon>Alteromonas/Salinimonas group</taxon>
        <taxon>Alteromonas</taxon>
    </lineage>
</organism>
<dbReference type="PROSITE" id="PS51371">
    <property type="entry name" value="CBS"/>
    <property type="match status" value="2"/>
</dbReference>
<dbReference type="RefSeq" id="WP_262995636.1">
    <property type="nucleotide sequence ID" value="NZ_JAOTJC010000012.1"/>
</dbReference>
<dbReference type="InterPro" id="IPR051257">
    <property type="entry name" value="Diverse_CBS-Domain"/>
</dbReference>
<reference evidence="5" key="1">
    <citation type="submission" date="2023-07" db="EMBL/GenBank/DDBJ databases">
        <title>Study on multiphase classification of strain Alteromonas salexigens isolated from the Yellow Sea.</title>
        <authorList>
            <person name="Sun L."/>
        </authorList>
    </citation>
    <scope>NUCLEOTIDE SEQUENCE [LARGE SCALE GENOMIC DNA]</scope>
    <source>
        <strain evidence="5">ASW11-19</strain>
    </source>
</reference>
<dbReference type="Pfam" id="PF00571">
    <property type="entry name" value="CBS"/>
    <property type="match status" value="2"/>
</dbReference>
<feature type="domain" description="CBS" evidence="3">
    <location>
        <begin position="81"/>
        <end position="143"/>
    </location>
</feature>
<dbReference type="EMBL" id="JAOTJC010000012">
    <property type="protein sequence ID" value="MCU7555715.1"/>
    <property type="molecule type" value="Genomic_DNA"/>
</dbReference>
<keyword evidence="1 2" id="KW-0129">CBS domain</keyword>
<dbReference type="InterPro" id="IPR000644">
    <property type="entry name" value="CBS_dom"/>
</dbReference>
<gene>
    <name evidence="4" type="ORF">OCL06_14075</name>
</gene>
<sequence length="143" mass="15434">MITIADIMSSPVTTLTTQDTLKTAHDLTRKLGIRHLPVIDRESGQLRGVVTQRTMVAKILSLLNLYGAGAINEREAATNVMEVAVVDFRQVNENEPVKSVASGFLHNKHGCLPVINEAGALTGIVTSSDFVKLSLSLLEQVDP</sequence>
<accession>A0ABT2VQY3</accession>
<dbReference type="SUPFAM" id="SSF54631">
    <property type="entry name" value="CBS-domain pair"/>
    <property type="match status" value="1"/>
</dbReference>
<evidence type="ECO:0000256" key="2">
    <source>
        <dbReference type="PROSITE-ProRule" id="PRU00703"/>
    </source>
</evidence>
<dbReference type="Gene3D" id="3.10.580.10">
    <property type="entry name" value="CBS-domain"/>
    <property type="match status" value="1"/>
</dbReference>
<dbReference type="Proteomes" id="UP001209257">
    <property type="component" value="Unassembled WGS sequence"/>
</dbReference>
<evidence type="ECO:0000259" key="3">
    <source>
        <dbReference type="PROSITE" id="PS51371"/>
    </source>
</evidence>
<dbReference type="PANTHER" id="PTHR43080">
    <property type="entry name" value="CBS DOMAIN-CONTAINING PROTEIN CBSX3, MITOCHONDRIAL"/>
    <property type="match status" value="1"/>
</dbReference>
<evidence type="ECO:0000313" key="5">
    <source>
        <dbReference type="Proteomes" id="UP001209257"/>
    </source>
</evidence>
<evidence type="ECO:0000256" key="1">
    <source>
        <dbReference type="ARBA" id="ARBA00023122"/>
    </source>
</evidence>
<name>A0ABT2VQY3_9ALTE</name>